<keyword evidence="2" id="KW-1015">Disulfide bond</keyword>
<reference evidence="6 7" key="1">
    <citation type="journal article" date="2013" name="Proc. Natl. Acad. Sci. U.S.A.">
        <title>Fine-scale variation in meiotic recombination in Mimulus inferred from population shotgun sequencing.</title>
        <authorList>
            <person name="Hellsten U."/>
            <person name="Wright K.M."/>
            <person name="Jenkins J."/>
            <person name="Shu S."/>
            <person name="Yuan Y."/>
            <person name="Wessler S.R."/>
            <person name="Schmutz J."/>
            <person name="Willis J.H."/>
            <person name="Rokhsar D.S."/>
        </authorList>
    </citation>
    <scope>NUCLEOTIDE SEQUENCE [LARGE SCALE GENOMIC DNA]</scope>
    <source>
        <strain evidence="7">cv. DUN x IM62</strain>
    </source>
</reference>
<dbReference type="InterPro" id="IPR006501">
    <property type="entry name" value="Pectinesterase_inhib_dom"/>
</dbReference>
<comment type="similarity">
    <text evidence="3">Belongs to the PMEI family.</text>
</comment>
<evidence type="ECO:0000256" key="2">
    <source>
        <dbReference type="ARBA" id="ARBA00023157"/>
    </source>
</evidence>
<dbReference type="Gene3D" id="1.20.140.40">
    <property type="entry name" value="Invertase/pectin methylesterase inhibitor family protein"/>
    <property type="match status" value="1"/>
</dbReference>
<gene>
    <name evidence="6" type="ORF">MIMGU_mgv1a021924mg</name>
</gene>
<dbReference type="GO" id="GO:0046910">
    <property type="term" value="F:pectinesterase inhibitor activity"/>
    <property type="evidence" value="ECO:0007669"/>
    <property type="project" value="InterPro"/>
</dbReference>
<keyword evidence="1 4" id="KW-0732">Signal</keyword>
<sequence length="159" mass="17172">IQLLFLSLQTHGAAVDDVCRQTVDPPFCQQCFNIDPRSATAASPMLGEIAVQWAAYYGGNTKIDMHEAMMRAADPAVKNQYSRCIDLYQTALEHFQAAPGELSSKAWAVLRKNAESIRAGVDACEAVFNHNAPAEVANTDRLVGIFADALAIIARSFGG</sequence>
<dbReference type="Pfam" id="PF04043">
    <property type="entry name" value="PMEI"/>
    <property type="match status" value="1"/>
</dbReference>
<dbReference type="SMART" id="SM00856">
    <property type="entry name" value="PMEI"/>
    <property type="match status" value="1"/>
</dbReference>
<evidence type="ECO:0000313" key="6">
    <source>
        <dbReference type="EMBL" id="EYU42508.1"/>
    </source>
</evidence>
<dbReference type="InterPro" id="IPR035513">
    <property type="entry name" value="Invertase/methylesterase_inhib"/>
</dbReference>
<dbReference type="Proteomes" id="UP000030748">
    <property type="component" value="Unassembled WGS sequence"/>
</dbReference>
<dbReference type="EMBL" id="KI630286">
    <property type="protein sequence ID" value="EYU42508.1"/>
    <property type="molecule type" value="Genomic_DNA"/>
</dbReference>
<proteinExistence type="inferred from homology"/>
<feature type="signal peptide" evidence="4">
    <location>
        <begin position="1"/>
        <end position="15"/>
    </location>
</feature>
<evidence type="ECO:0000256" key="1">
    <source>
        <dbReference type="ARBA" id="ARBA00022729"/>
    </source>
</evidence>
<dbReference type="InterPro" id="IPR034086">
    <property type="entry name" value="PMEI_plant"/>
</dbReference>
<dbReference type="AlphaFoldDB" id="A0A022RRZ2"/>
<evidence type="ECO:0000256" key="3">
    <source>
        <dbReference type="ARBA" id="ARBA00038471"/>
    </source>
</evidence>
<evidence type="ECO:0000256" key="4">
    <source>
        <dbReference type="SAM" id="SignalP"/>
    </source>
</evidence>
<dbReference type="InterPro" id="IPR052421">
    <property type="entry name" value="PCW_Enzyme_Inhibitor"/>
</dbReference>
<evidence type="ECO:0000259" key="5">
    <source>
        <dbReference type="SMART" id="SM00856"/>
    </source>
</evidence>
<dbReference type="CDD" id="cd15797">
    <property type="entry name" value="PMEI"/>
    <property type="match status" value="1"/>
</dbReference>
<feature type="domain" description="Pectinesterase inhibitor" evidence="5">
    <location>
        <begin position="10"/>
        <end position="152"/>
    </location>
</feature>
<organism evidence="6 7">
    <name type="scientific">Erythranthe guttata</name>
    <name type="common">Yellow monkey flower</name>
    <name type="synonym">Mimulus guttatus</name>
    <dbReference type="NCBI Taxonomy" id="4155"/>
    <lineage>
        <taxon>Eukaryota</taxon>
        <taxon>Viridiplantae</taxon>
        <taxon>Streptophyta</taxon>
        <taxon>Embryophyta</taxon>
        <taxon>Tracheophyta</taxon>
        <taxon>Spermatophyta</taxon>
        <taxon>Magnoliopsida</taxon>
        <taxon>eudicotyledons</taxon>
        <taxon>Gunneridae</taxon>
        <taxon>Pentapetalae</taxon>
        <taxon>asterids</taxon>
        <taxon>lamiids</taxon>
        <taxon>Lamiales</taxon>
        <taxon>Phrymaceae</taxon>
        <taxon>Erythranthe</taxon>
    </lineage>
</organism>
<dbReference type="NCBIfam" id="TIGR01614">
    <property type="entry name" value="PME_inhib"/>
    <property type="match status" value="1"/>
</dbReference>
<dbReference type="PANTHER" id="PTHR36710">
    <property type="entry name" value="PECTINESTERASE INHIBITOR-LIKE"/>
    <property type="match status" value="1"/>
</dbReference>
<dbReference type="SUPFAM" id="SSF101148">
    <property type="entry name" value="Plant invertase/pectin methylesterase inhibitor"/>
    <property type="match status" value="1"/>
</dbReference>
<evidence type="ECO:0000313" key="7">
    <source>
        <dbReference type="Proteomes" id="UP000030748"/>
    </source>
</evidence>
<protein>
    <recommendedName>
        <fullName evidence="5">Pectinesterase inhibitor domain-containing protein</fullName>
    </recommendedName>
</protein>
<keyword evidence="7" id="KW-1185">Reference proteome</keyword>
<dbReference type="PANTHER" id="PTHR36710:SF8">
    <property type="entry name" value="PECTINESTERASE INHIBITOR-LIKE"/>
    <property type="match status" value="1"/>
</dbReference>
<accession>A0A022RRZ2</accession>
<name>A0A022RRZ2_ERYGU</name>
<feature type="non-terminal residue" evidence="6">
    <location>
        <position position="1"/>
    </location>
</feature>
<feature type="chain" id="PRO_5012836455" description="Pectinesterase inhibitor domain-containing protein" evidence="4">
    <location>
        <begin position="16"/>
        <end position="159"/>
    </location>
</feature>